<name>A0ABP9CL36_9PSEU</name>
<dbReference type="EMBL" id="BAABHO010000077">
    <property type="protein sequence ID" value="GAA4811821.1"/>
    <property type="molecule type" value="Genomic_DNA"/>
</dbReference>
<sequence length="211" mass="21724">MGSCLVFAGATDARERLVGHLSAVFDALPCVDNVPDLVAGLAPGGDGGAGGAGRGPAPDVVLVAADEGSAWMEAVRQVRRHASETPVLVVGEPPAGGLEVLDRTPVDAGCAGEDERAAWALRLGARGFLRAGDLTDPSVLPGARPATTELSDREMDVLLGMTEGLSNAEIAAELVLAEDTVKTHARRLFRKLGAGDRADAVARGFRQGLLR</sequence>
<organism evidence="5 6">
    <name type="scientific">Actinomycetospora chlora</name>
    <dbReference type="NCBI Taxonomy" id="663608"/>
    <lineage>
        <taxon>Bacteria</taxon>
        <taxon>Bacillati</taxon>
        <taxon>Actinomycetota</taxon>
        <taxon>Actinomycetes</taxon>
        <taxon>Pseudonocardiales</taxon>
        <taxon>Pseudonocardiaceae</taxon>
        <taxon>Actinomycetospora</taxon>
    </lineage>
</organism>
<evidence type="ECO:0000259" key="4">
    <source>
        <dbReference type="PROSITE" id="PS50043"/>
    </source>
</evidence>
<dbReference type="InterPro" id="IPR016032">
    <property type="entry name" value="Sig_transdc_resp-reg_C-effctor"/>
</dbReference>
<dbReference type="PROSITE" id="PS00622">
    <property type="entry name" value="HTH_LUXR_1"/>
    <property type="match status" value="1"/>
</dbReference>
<reference evidence="6" key="1">
    <citation type="journal article" date="2019" name="Int. J. Syst. Evol. Microbiol.">
        <title>The Global Catalogue of Microorganisms (GCM) 10K type strain sequencing project: providing services to taxonomists for standard genome sequencing and annotation.</title>
        <authorList>
            <consortium name="The Broad Institute Genomics Platform"/>
            <consortium name="The Broad Institute Genome Sequencing Center for Infectious Disease"/>
            <person name="Wu L."/>
            <person name="Ma J."/>
        </authorList>
    </citation>
    <scope>NUCLEOTIDE SEQUENCE [LARGE SCALE GENOMIC DNA]</scope>
    <source>
        <strain evidence="6">JCM 17979</strain>
    </source>
</reference>
<evidence type="ECO:0000313" key="6">
    <source>
        <dbReference type="Proteomes" id="UP001500928"/>
    </source>
</evidence>
<dbReference type="InterPro" id="IPR036388">
    <property type="entry name" value="WH-like_DNA-bd_sf"/>
</dbReference>
<dbReference type="CDD" id="cd06170">
    <property type="entry name" value="LuxR_C_like"/>
    <property type="match status" value="1"/>
</dbReference>
<evidence type="ECO:0000256" key="3">
    <source>
        <dbReference type="ARBA" id="ARBA00023163"/>
    </source>
</evidence>
<evidence type="ECO:0000313" key="5">
    <source>
        <dbReference type="EMBL" id="GAA4811821.1"/>
    </source>
</evidence>
<evidence type="ECO:0000256" key="2">
    <source>
        <dbReference type="ARBA" id="ARBA00023125"/>
    </source>
</evidence>
<dbReference type="PANTHER" id="PTHR44688">
    <property type="entry name" value="DNA-BINDING TRANSCRIPTIONAL ACTIVATOR DEVR_DOSR"/>
    <property type="match status" value="1"/>
</dbReference>
<feature type="domain" description="HTH luxR-type" evidence="4">
    <location>
        <begin position="143"/>
        <end position="208"/>
    </location>
</feature>
<dbReference type="InterPro" id="IPR000792">
    <property type="entry name" value="Tscrpt_reg_LuxR_C"/>
</dbReference>
<dbReference type="Pfam" id="PF00196">
    <property type="entry name" value="GerE"/>
    <property type="match status" value="1"/>
</dbReference>
<dbReference type="PANTHER" id="PTHR44688:SF16">
    <property type="entry name" value="DNA-BINDING TRANSCRIPTIONAL ACTIVATOR DEVR_DOSR"/>
    <property type="match status" value="1"/>
</dbReference>
<protein>
    <recommendedName>
        <fullName evidence="4">HTH luxR-type domain-containing protein</fullName>
    </recommendedName>
</protein>
<dbReference type="Proteomes" id="UP001500928">
    <property type="component" value="Unassembled WGS sequence"/>
</dbReference>
<dbReference type="SMART" id="SM00421">
    <property type="entry name" value="HTH_LUXR"/>
    <property type="match status" value="1"/>
</dbReference>
<comment type="caution">
    <text evidence="5">The sequence shown here is derived from an EMBL/GenBank/DDBJ whole genome shotgun (WGS) entry which is preliminary data.</text>
</comment>
<gene>
    <name evidence="5" type="ORF">GCM10023200_57000</name>
</gene>
<keyword evidence="3" id="KW-0804">Transcription</keyword>
<keyword evidence="1" id="KW-0805">Transcription regulation</keyword>
<dbReference type="PRINTS" id="PR00038">
    <property type="entry name" value="HTHLUXR"/>
</dbReference>
<accession>A0ABP9CL36</accession>
<dbReference type="Gene3D" id="1.10.10.10">
    <property type="entry name" value="Winged helix-like DNA-binding domain superfamily/Winged helix DNA-binding domain"/>
    <property type="match status" value="1"/>
</dbReference>
<keyword evidence="6" id="KW-1185">Reference proteome</keyword>
<dbReference type="PROSITE" id="PS50043">
    <property type="entry name" value="HTH_LUXR_2"/>
    <property type="match status" value="1"/>
</dbReference>
<evidence type="ECO:0000256" key="1">
    <source>
        <dbReference type="ARBA" id="ARBA00023015"/>
    </source>
</evidence>
<dbReference type="SUPFAM" id="SSF46894">
    <property type="entry name" value="C-terminal effector domain of the bipartite response regulators"/>
    <property type="match status" value="1"/>
</dbReference>
<proteinExistence type="predicted"/>
<keyword evidence="2" id="KW-0238">DNA-binding</keyword>